<evidence type="ECO:0000313" key="3">
    <source>
        <dbReference type="Proteomes" id="UP001365542"/>
    </source>
</evidence>
<protein>
    <submittedName>
        <fullName evidence="2">Uncharacterized protein</fullName>
    </submittedName>
</protein>
<feature type="compositionally biased region" description="Polar residues" evidence="1">
    <location>
        <begin position="1081"/>
        <end position="1092"/>
    </location>
</feature>
<sequence>MDEPNVPLTLSNPSTQLLSPVNPNDDKENNPPSVPSPSGRQLRRSIARMPPFVLKAEPGPDENQKGDFKSRQAGALNSNSQDQEGEWDGEHDDDEFPFVGLFHQEASNIRAKVKWDKDSVLTGGLRRRRLGGRVEVLRDATDEVVNTGRVQRGDGWFGKAIADGKNINFSRGRGGFEVYRDEITKSEEENEDGNNAIPSRLGDEDGEEDTEDESHMQPGNEKSGQEQDQIEAESIEPLEPPNDDIENDTDSDSNSEFIRTDNIVLRSKLHPPEVSELRSTHLQDISIHRDWTARKAHLAKNYPDEISLHPSLSPLKPQPYKPPSKKRIGKGHKMAYPARTLFHHLGLLDKSEDENEEENLKNVYRWMRKQDALLMEQVSLVGARLQFPHINYIYTNVFVPLRLLVLEYIRTQYPYSSHCLFFSEFTFFNERWDQSNRGCCLFLMIDTYDITTVKREIERMLSDLHQDDELAVIVRKGNPRLFGSYGLPNSSSNETVGNEQTVKPNTRGTWQAIKKAVSTKNYETSPETNRIRRGRSWTPERTPERRQPFKGLNEITHYDTNWKELQAFHYGLRWTTTIPGIPSLSEGVNGKYQERPDMGASIGAKGYGASGTLAGYLTDPNGEVYSMSCHHVIYFDSERSSFAFKTNSLKGTIAISPSNPDLRAETIARAHEIDGLVHEATRAKIHKNYALAQSILEEGRRKIEEHDKHAEVCAVDGAKYAKVVGSAWRLVYFPDGPWIMDQVLMKPHPDRIGTNTFTYTGRDNKEGKRYRLEARGWTDLNPGDEVLKIGRTTGLTKGHVVSTNADFRLCLGDTGTGTCRYWDIQAGVITSGAGPWFSSSGDSGAWILKTPTFEEMLKWDLRRGGGEKVYDPIAAPVGGMMFAGADSVDGFSLTFYNPSWVLREYLAMMVEGGEELVPGLGAEMEEPPPLDIFLRDACEWGTQSDRAMDGLHYFIEDQYWDHQLDKYPENHMFRNPSRIMNGKGKGGYKPDANPEADRNDNVAGRKGKNKPAVRAMVDKDGFRLTSGYEEPSVRLMKTPQKATSEEAFDTPVRSLAADLESMEFLAESSKTQMKDMRVRSPTPNRMQPNYNPIKQRVRGAVAKIENKRTSNRD</sequence>
<feature type="region of interest" description="Disordered" evidence="1">
    <location>
        <begin position="180"/>
        <end position="258"/>
    </location>
</feature>
<feature type="compositionally biased region" description="Polar residues" evidence="1">
    <location>
        <begin position="518"/>
        <end position="528"/>
    </location>
</feature>
<evidence type="ECO:0000313" key="2">
    <source>
        <dbReference type="EMBL" id="KAK6537603.1"/>
    </source>
</evidence>
<feature type="compositionally biased region" description="Polar residues" evidence="1">
    <location>
        <begin position="8"/>
        <end position="22"/>
    </location>
</feature>
<gene>
    <name evidence="2" type="ORF">TWF694_011783</name>
</gene>
<comment type="caution">
    <text evidence="2">The sequence shown here is derived from an EMBL/GenBank/DDBJ whole genome shotgun (WGS) entry which is preliminary data.</text>
</comment>
<feature type="region of interest" description="Disordered" evidence="1">
    <location>
        <begin position="518"/>
        <end position="545"/>
    </location>
</feature>
<evidence type="ECO:0000256" key="1">
    <source>
        <dbReference type="SAM" id="MobiDB-lite"/>
    </source>
</evidence>
<accession>A0AAV9XCG7</accession>
<dbReference type="EMBL" id="JAVHJO010000009">
    <property type="protein sequence ID" value="KAK6537603.1"/>
    <property type="molecule type" value="Genomic_DNA"/>
</dbReference>
<organism evidence="2 3">
    <name type="scientific">Orbilia ellipsospora</name>
    <dbReference type="NCBI Taxonomy" id="2528407"/>
    <lineage>
        <taxon>Eukaryota</taxon>
        <taxon>Fungi</taxon>
        <taxon>Dikarya</taxon>
        <taxon>Ascomycota</taxon>
        <taxon>Pezizomycotina</taxon>
        <taxon>Orbiliomycetes</taxon>
        <taxon>Orbiliales</taxon>
        <taxon>Orbiliaceae</taxon>
        <taxon>Orbilia</taxon>
    </lineage>
</organism>
<reference evidence="2 3" key="1">
    <citation type="submission" date="2019-10" db="EMBL/GenBank/DDBJ databases">
        <authorList>
            <person name="Palmer J.M."/>
        </authorList>
    </citation>
    <scope>NUCLEOTIDE SEQUENCE [LARGE SCALE GENOMIC DNA]</scope>
    <source>
        <strain evidence="2 3">TWF694</strain>
    </source>
</reference>
<feature type="compositionally biased region" description="Acidic residues" evidence="1">
    <location>
        <begin position="228"/>
        <end position="253"/>
    </location>
</feature>
<keyword evidence="3" id="KW-1185">Reference proteome</keyword>
<dbReference type="Proteomes" id="UP001365542">
    <property type="component" value="Unassembled WGS sequence"/>
</dbReference>
<dbReference type="AlphaFoldDB" id="A0AAV9XCG7"/>
<feature type="region of interest" description="Disordered" evidence="1">
    <location>
        <begin position="973"/>
        <end position="1011"/>
    </location>
</feature>
<feature type="compositionally biased region" description="Acidic residues" evidence="1">
    <location>
        <begin position="83"/>
        <end position="95"/>
    </location>
</feature>
<proteinExistence type="predicted"/>
<feature type="region of interest" description="Disordered" evidence="1">
    <location>
        <begin position="1068"/>
        <end position="1097"/>
    </location>
</feature>
<feature type="region of interest" description="Disordered" evidence="1">
    <location>
        <begin position="309"/>
        <end position="330"/>
    </location>
</feature>
<name>A0AAV9XCG7_9PEZI</name>
<feature type="region of interest" description="Disordered" evidence="1">
    <location>
        <begin position="1"/>
        <end position="95"/>
    </location>
</feature>